<gene>
    <name evidence="7" type="ORF">PQG43_12675</name>
</gene>
<keyword evidence="4" id="KW-0547">Nucleotide-binding</keyword>
<evidence type="ECO:0000313" key="7">
    <source>
        <dbReference type="EMBL" id="MDF5691719.1"/>
    </source>
</evidence>
<dbReference type="GO" id="GO:0005524">
    <property type="term" value="F:ATP binding"/>
    <property type="evidence" value="ECO:0007669"/>
    <property type="project" value="UniProtKB-KW"/>
</dbReference>
<keyword evidence="8" id="KW-1185">Reference proteome</keyword>
<evidence type="ECO:0000256" key="5">
    <source>
        <dbReference type="ARBA" id="ARBA00022840"/>
    </source>
</evidence>
<evidence type="ECO:0000256" key="3">
    <source>
        <dbReference type="ARBA" id="ARBA00022458"/>
    </source>
</evidence>
<dbReference type="InterPro" id="IPR003593">
    <property type="entry name" value="AAA+_ATPase"/>
</dbReference>
<dbReference type="Pfam" id="PF00005">
    <property type="entry name" value="ABC_tran"/>
    <property type="match status" value="1"/>
</dbReference>
<keyword evidence="5 7" id="KW-0067">ATP-binding</keyword>
<dbReference type="RefSeq" id="WP_276344894.1">
    <property type="nucleotide sequence ID" value="NZ_JARJOW010000010.1"/>
</dbReference>
<dbReference type="PANTHER" id="PTHR42711:SF5">
    <property type="entry name" value="ABC TRANSPORTER ATP-BINDING PROTEIN NATA"/>
    <property type="match status" value="1"/>
</dbReference>
<name>A0ABT6BML7_9BACT</name>
<dbReference type="InterPro" id="IPR003439">
    <property type="entry name" value="ABC_transporter-like_ATP-bd"/>
</dbReference>
<evidence type="ECO:0000259" key="6">
    <source>
        <dbReference type="PROSITE" id="PS50893"/>
    </source>
</evidence>
<dbReference type="Proteomes" id="UP001321344">
    <property type="component" value="Unassembled WGS sequence"/>
</dbReference>
<comment type="caution">
    <text evidence="7">The sequence shown here is derived from an EMBL/GenBank/DDBJ whole genome shotgun (WGS) entry which is preliminary data.</text>
</comment>
<evidence type="ECO:0000256" key="4">
    <source>
        <dbReference type="ARBA" id="ARBA00022741"/>
    </source>
</evidence>
<dbReference type="PROSITE" id="PS50893">
    <property type="entry name" value="ABC_TRANSPORTER_2"/>
    <property type="match status" value="1"/>
</dbReference>
<proteinExistence type="inferred from homology"/>
<reference evidence="7 8" key="1">
    <citation type="submission" date="2023-03" db="EMBL/GenBank/DDBJ databases">
        <title>Genome sequencing of Aquirufa.</title>
        <authorList>
            <person name="Pitt A."/>
            <person name="Hahn M.W."/>
        </authorList>
    </citation>
    <scope>NUCLEOTIDE SEQUENCE [LARGE SCALE GENOMIC DNA]</scope>
    <source>
        <strain evidence="7 8">WAEICH-18A</strain>
    </source>
</reference>
<sequence>MILSIQDVVKRYSSHVALDRVSLEIPKGKIFGLLGPNGAGKTSLIRIITQITAPDEGQILFDGEKLSSKHVEQIGYLPEERGLYKKMKVGEQLIYLAQLKGLSRQEAVTRLKDWFIRLDIKEWWDKQVDDLSKGMQQKTQFISTVVHEPKLLILDEPFSGFDPINANMLKDEILALKDRGTSILFSTHRMESVEELCDSIALINHSKVVLTGEKDEVRNRFKAHQFEVLFEGDLTQDLNGVDLISLEMSGNQSSKKAVFKLQEAVNPNQLLGQLIPQVQIQKFQELIPSFNDIFIQVVNETN</sequence>
<evidence type="ECO:0000256" key="2">
    <source>
        <dbReference type="ARBA" id="ARBA00022448"/>
    </source>
</evidence>
<keyword evidence="3" id="KW-0536">Nodulation</keyword>
<dbReference type="Pfam" id="PF13732">
    <property type="entry name" value="DrrA1-3_C"/>
    <property type="match status" value="1"/>
</dbReference>
<organism evidence="7 8">
    <name type="scientific">Aquirufa aurantiipilula</name>
    <dbReference type="NCBI Taxonomy" id="2696561"/>
    <lineage>
        <taxon>Bacteria</taxon>
        <taxon>Pseudomonadati</taxon>
        <taxon>Bacteroidota</taxon>
        <taxon>Cytophagia</taxon>
        <taxon>Cytophagales</taxon>
        <taxon>Flectobacillaceae</taxon>
        <taxon>Aquirufa</taxon>
    </lineage>
</organism>
<comment type="similarity">
    <text evidence="1">Belongs to the ABC transporter superfamily.</text>
</comment>
<dbReference type="SMART" id="SM00382">
    <property type="entry name" value="AAA"/>
    <property type="match status" value="1"/>
</dbReference>
<dbReference type="SUPFAM" id="SSF52540">
    <property type="entry name" value="P-loop containing nucleoside triphosphate hydrolases"/>
    <property type="match status" value="1"/>
</dbReference>
<accession>A0ABT6BML7</accession>
<keyword evidence="2" id="KW-0813">Transport</keyword>
<dbReference type="PANTHER" id="PTHR42711">
    <property type="entry name" value="ABC TRANSPORTER ATP-BINDING PROTEIN"/>
    <property type="match status" value="1"/>
</dbReference>
<evidence type="ECO:0000313" key="8">
    <source>
        <dbReference type="Proteomes" id="UP001321344"/>
    </source>
</evidence>
<protein>
    <submittedName>
        <fullName evidence="7">ATP-binding cassette domain-containing protein</fullName>
    </submittedName>
</protein>
<dbReference type="InterPro" id="IPR027417">
    <property type="entry name" value="P-loop_NTPase"/>
</dbReference>
<evidence type="ECO:0000256" key="1">
    <source>
        <dbReference type="ARBA" id="ARBA00005417"/>
    </source>
</evidence>
<feature type="domain" description="ABC transporter" evidence="6">
    <location>
        <begin position="3"/>
        <end position="230"/>
    </location>
</feature>
<dbReference type="Gene3D" id="3.40.50.300">
    <property type="entry name" value="P-loop containing nucleotide triphosphate hydrolases"/>
    <property type="match status" value="1"/>
</dbReference>
<dbReference type="EMBL" id="JARJOW010000010">
    <property type="protein sequence ID" value="MDF5691719.1"/>
    <property type="molecule type" value="Genomic_DNA"/>
</dbReference>
<dbReference type="InterPro" id="IPR050763">
    <property type="entry name" value="ABC_transporter_ATP-binding"/>
</dbReference>
<dbReference type="InterPro" id="IPR025302">
    <property type="entry name" value="DrrA1/2-like_C"/>
</dbReference>